<feature type="coiled-coil region" evidence="1">
    <location>
        <begin position="177"/>
        <end position="204"/>
    </location>
</feature>
<evidence type="ECO:0000313" key="2">
    <source>
        <dbReference type="EMBL" id="CDW33843.1"/>
    </source>
</evidence>
<dbReference type="EMBL" id="HACA01016482">
    <property type="protein sequence ID" value="CDW33843.1"/>
    <property type="molecule type" value="Transcribed_RNA"/>
</dbReference>
<dbReference type="OrthoDB" id="191169at2759"/>
<accession>A0A0K2U6K0</accession>
<dbReference type="PANTHER" id="PTHR22091">
    <property type="entry name" value="COILED-COIL DOMAIN-CONTAINING PROTEIN 77"/>
    <property type="match status" value="1"/>
</dbReference>
<protein>
    <submittedName>
        <fullName evidence="2">Coiledcoil domain containing 77 [Pan paniscus]</fullName>
    </submittedName>
</protein>
<name>A0A0K2U6K0_LEPSM</name>
<keyword evidence="1" id="KW-0175">Coiled coil</keyword>
<dbReference type="AlphaFoldDB" id="A0A0K2U6K0"/>
<sequence length="423" mass="49595">MRDVGVTEGLLKNLPPSKELLEFYKSKLSTSRERERLLLDKWKESGFYYGSYKGVQAKLDSETSKRRDALSTVEDLKDALHQERTLTRKLYAQNHGYAARELENRRKIQALVHIAGKSQGDIAKVLDTQELSLDMIPIPSELQRYIDENPKPSPRIPTKDALVLELSVASKQLVDQEKLHLEQISNLKNEIRSLKKKNDCIVKHYETRLEDCSRSLINLERVHKDLAKDFVQEKEKFHQCESTWEKEKEKWIRKVQFLEQYGTNVPGMNVDAGAFYTSKRVVDRKMSNNNKALHDVNRELKDMKVSCDSYRSKILTMESELDHLRDKNASQKEEANELLLKLKSRIDVHKNRFEDLESRRKLEMEGYQSDVRILTEKLRAVQRKLVAATVGKSKEHNYLQTIRQQEEEIEKLNKFLKKNPDWR</sequence>
<evidence type="ECO:0000256" key="1">
    <source>
        <dbReference type="SAM" id="Coils"/>
    </source>
</evidence>
<dbReference type="PANTHER" id="PTHR22091:SF1">
    <property type="entry name" value="COILED-COIL DOMAIN-CONTAINING PROTEIN 77"/>
    <property type="match status" value="1"/>
</dbReference>
<reference evidence="2" key="1">
    <citation type="submission" date="2014-05" db="EMBL/GenBank/DDBJ databases">
        <authorList>
            <person name="Chronopoulou M."/>
        </authorList>
    </citation>
    <scope>NUCLEOTIDE SEQUENCE</scope>
    <source>
        <tissue evidence="2">Whole organism</tissue>
    </source>
</reference>
<organism evidence="2">
    <name type="scientific">Lepeophtheirus salmonis</name>
    <name type="common">Salmon louse</name>
    <name type="synonym">Caligus salmonis</name>
    <dbReference type="NCBI Taxonomy" id="72036"/>
    <lineage>
        <taxon>Eukaryota</taxon>
        <taxon>Metazoa</taxon>
        <taxon>Ecdysozoa</taxon>
        <taxon>Arthropoda</taxon>
        <taxon>Crustacea</taxon>
        <taxon>Multicrustacea</taxon>
        <taxon>Hexanauplia</taxon>
        <taxon>Copepoda</taxon>
        <taxon>Siphonostomatoida</taxon>
        <taxon>Caligidae</taxon>
        <taxon>Lepeophtheirus</taxon>
    </lineage>
</organism>
<dbReference type="GO" id="GO:0005813">
    <property type="term" value="C:centrosome"/>
    <property type="evidence" value="ECO:0007669"/>
    <property type="project" value="TreeGrafter"/>
</dbReference>
<gene>
    <name evidence="2" type="primary">CCDC77</name>
</gene>
<dbReference type="InterPro" id="IPR037696">
    <property type="entry name" value="CCDC77"/>
</dbReference>
<proteinExistence type="predicted"/>
<feature type="coiled-coil region" evidence="1">
    <location>
        <begin position="307"/>
        <end position="419"/>
    </location>
</feature>